<sequence>MANLMARFISGPALSLALAAGLAGVIGAGGAQAQTVGDYTAAMAAAPITDAVAAPSVAYCQTLTNYVYTSIPGNQRASWVLPLVTLDGTQSAELTAKRDACLQVRQQALITFDAGTGEQIVTPAEAMEGPTDRGPYYKEPSPDAPVPHTGRATPRQPMPRGGAQPQPY</sequence>
<evidence type="ECO:0000256" key="1">
    <source>
        <dbReference type="SAM" id="MobiDB-lite"/>
    </source>
</evidence>
<keyword evidence="4" id="KW-1185">Reference proteome</keyword>
<organism evidence="3 4">
    <name type="scientific">Azospirillum endophyticum</name>
    <dbReference type="NCBI Taxonomy" id="2800326"/>
    <lineage>
        <taxon>Bacteria</taxon>
        <taxon>Pseudomonadati</taxon>
        <taxon>Pseudomonadota</taxon>
        <taxon>Alphaproteobacteria</taxon>
        <taxon>Rhodospirillales</taxon>
        <taxon>Azospirillaceae</taxon>
        <taxon>Azospirillum</taxon>
    </lineage>
</organism>
<name>A0ABS1FEW0_9PROT</name>
<feature type="chain" id="PRO_5046737606" evidence="2">
    <location>
        <begin position="34"/>
        <end position="168"/>
    </location>
</feature>
<protein>
    <submittedName>
        <fullName evidence="3">Uncharacterized protein</fullName>
    </submittedName>
</protein>
<comment type="caution">
    <text evidence="3">The sequence shown here is derived from an EMBL/GenBank/DDBJ whole genome shotgun (WGS) entry which is preliminary data.</text>
</comment>
<dbReference type="RefSeq" id="WP_200198641.1">
    <property type="nucleotide sequence ID" value="NZ_JAENHM010000077.1"/>
</dbReference>
<evidence type="ECO:0000256" key="2">
    <source>
        <dbReference type="SAM" id="SignalP"/>
    </source>
</evidence>
<keyword evidence="2" id="KW-0732">Signal</keyword>
<feature type="region of interest" description="Disordered" evidence="1">
    <location>
        <begin position="120"/>
        <end position="168"/>
    </location>
</feature>
<reference evidence="4" key="1">
    <citation type="submission" date="2021-01" db="EMBL/GenBank/DDBJ databases">
        <title>Genome public.</title>
        <authorList>
            <person name="Liu C."/>
            <person name="Sun Q."/>
        </authorList>
    </citation>
    <scope>NUCLEOTIDE SEQUENCE [LARGE SCALE GENOMIC DNA]</scope>
    <source>
        <strain evidence="4">YIM B02556</strain>
    </source>
</reference>
<accession>A0ABS1FEW0</accession>
<dbReference type="EMBL" id="JAENHM010000077">
    <property type="protein sequence ID" value="MBK1841961.1"/>
    <property type="molecule type" value="Genomic_DNA"/>
</dbReference>
<dbReference type="Proteomes" id="UP000652760">
    <property type="component" value="Unassembled WGS sequence"/>
</dbReference>
<evidence type="ECO:0000313" key="3">
    <source>
        <dbReference type="EMBL" id="MBK1841961.1"/>
    </source>
</evidence>
<proteinExistence type="predicted"/>
<feature type="signal peptide" evidence="2">
    <location>
        <begin position="1"/>
        <end position="33"/>
    </location>
</feature>
<gene>
    <name evidence="3" type="ORF">JHL17_31650</name>
</gene>
<evidence type="ECO:0000313" key="4">
    <source>
        <dbReference type="Proteomes" id="UP000652760"/>
    </source>
</evidence>